<dbReference type="Proteomes" id="UP001482620">
    <property type="component" value="Unassembled WGS sequence"/>
</dbReference>
<name>A0ABV0VE71_9TELE</name>
<reference evidence="2 3" key="1">
    <citation type="submission" date="2021-06" db="EMBL/GenBank/DDBJ databases">
        <authorList>
            <person name="Palmer J.M."/>
        </authorList>
    </citation>
    <scope>NUCLEOTIDE SEQUENCE [LARGE SCALE GENOMIC DNA]</scope>
    <source>
        <strain evidence="3">if_2019</strain>
        <tissue evidence="2">Muscle</tissue>
    </source>
</reference>
<keyword evidence="3" id="KW-1185">Reference proteome</keyword>
<evidence type="ECO:0000256" key="1">
    <source>
        <dbReference type="SAM" id="MobiDB-lite"/>
    </source>
</evidence>
<evidence type="ECO:0000313" key="3">
    <source>
        <dbReference type="Proteomes" id="UP001482620"/>
    </source>
</evidence>
<feature type="region of interest" description="Disordered" evidence="1">
    <location>
        <begin position="101"/>
        <end position="125"/>
    </location>
</feature>
<dbReference type="EMBL" id="JAHRIQ010105291">
    <property type="protein sequence ID" value="MEQ2255329.1"/>
    <property type="molecule type" value="Genomic_DNA"/>
</dbReference>
<sequence>MHKSNHPTNLDYWSQRQVLQHEIVILTESFLTHMRKTLKDTGKIKGLIISKDVQVVRVRSSGLVSPGGRDLGRVSGPICVSEIQGSRESRGQCLSYLLESGQAGGSGRSLQRRPVNGGPELAVRR</sequence>
<gene>
    <name evidence="2" type="ORF">ILYODFUR_012840</name>
</gene>
<proteinExistence type="predicted"/>
<protein>
    <submittedName>
        <fullName evidence="2">Uncharacterized protein</fullName>
    </submittedName>
</protein>
<comment type="caution">
    <text evidence="2">The sequence shown here is derived from an EMBL/GenBank/DDBJ whole genome shotgun (WGS) entry which is preliminary data.</text>
</comment>
<accession>A0ABV0VE71</accession>
<organism evidence="2 3">
    <name type="scientific">Ilyodon furcidens</name>
    <name type="common">goldbreast splitfin</name>
    <dbReference type="NCBI Taxonomy" id="33524"/>
    <lineage>
        <taxon>Eukaryota</taxon>
        <taxon>Metazoa</taxon>
        <taxon>Chordata</taxon>
        <taxon>Craniata</taxon>
        <taxon>Vertebrata</taxon>
        <taxon>Euteleostomi</taxon>
        <taxon>Actinopterygii</taxon>
        <taxon>Neopterygii</taxon>
        <taxon>Teleostei</taxon>
        <taxon>Neoteleostei</taxon>
        <taxon>Acanthomorphata</taxon>
        <taxon>Ovalentaria</taxon>
        <taxon>Atherinomorphae</taxon>
        <taxon>Cyprinodontiformes</taxon>
        <taxon>Goodeidae</taxon>
        <taxon>Ilyodon</taxon>
    </lineage>
</organism>
<evidence type="ECO:0000313" key="2">
    <source>
        <dbReference type="EMBL" id="MEQ2255329.1"/>
    </source>
</evidence>